<dbReference type="CDD" id="cd00093">
    <property type="entry name" value="HTH_XRE"/>
    <property type="match status" value="1"/>
</dbReference>
<feature type="domain" description="HTH cro/C1-type" evidence="1">
    <location>
        <begin position="8"/>
        <end position="48"/>
    </location>
</feature>
<dbReference type="SUPFAM" id="SSF48371">
    <property type="entry name" value="ARM repeat"/>
    <property type="match status" value="1"/>
</dbReference>
<dbReference type="InterPro" id="IPR016024">
    <property type="entry name" value="ARM-type_fold"/>
</dbReference>
<evidence type="ECO:0000259" key="1">
    <source>
        <dbReference type="PROSITE" id="PS50943"/>
    </source>
</evidence>
<dbReference type="InterPro" id="IPR010982">
    <property type="entry name" value="Lambda_DNA-bd_dom_sf"/>
</dbReference>
<gene>
    <name evidence="2" type="ORF">DEJ51_31165</name>
</gene>
<reference evidence="2 3" key="1">
    <citation type="submission" date="2018-05" db="EMBL/GenBank/DDBJ databases">
        <title>Streptomyces venezuelae.</title>
        <authorList>
            <person name="Kim W."/>
            <person name="Lee N."/>
            <person name="Cho B.-K."/>
        </authorList>
    </citation>
    <scope>NUCLEOTIDE SEQUENCE [LARGE SCALE GENOMIC DNA]</scope>
    <source>
        <strain evidence="2 3">ATCC 21018</strain>
    </source>
</reference>
<dbReference type="SUPFAM" id="SSF52540">
    <property type="entry name" value="P-loop containing nucleoside triphosphate hydrolases"/>
    <property type="match status" value="1"/>
</dbReference>
<dbReference type="Pfam" id="PF01381">
    <property type="entry name" value="HTH_3"/>
    <property type="match status" value="1"/>
</dbReference>
<proteinExistence type="predicted"/>
<name>A0A5P2DU52_STRVZ</name>
<evidence type="ECO:0000313" key="2">
    <source>
        <dbReference type="EMBL" id="QES58060.1"/>
    </source>
</evidence>
<dbReference type="OrthoDB" id="9794834at2"/>
<dbReference type="SUPFAM" id="SSF47413">
    <property type="entry name" value="lambda repressor-like DNA-binding domains"/>
    <property type="match status" value="1"/>
</dbReference>
<organism evidence="2 3">
    <name type="scientific">Streptomyces venezuelae</name>
    <dbReference type="NCBI Taxonomy" id="54571"/>
    <lineage>
        <taxon>Bacteria</taxon>
        <taxon>Bacillati</taxon>
        <taxon>Actinomycetota</taxon>
        <taxon>Actinomycetes</taxon>
        <taxon>Kitasatosporales</taxon>
        <taxon>Streptomycetaceae</taxon>
        <taxon>Streptomyces</taxon>
    </lineage>
</organism>
<dbReference type="PROSITE" id="PS50943">
    <property type="entry name" value="HTH_CROC1"/>
    <property type="match status" value="1"/>
</dbReference>
<protein>
    <recommendedName>
        <fullName evidence="1">HTH cro/C1-type domain-containing protein</fullName>
    </recommendedName>
</protein>
<dbReference type="SMART" id="SM00530">
    <property type="entry name" value="HTH_XRE"/>
    <property type="match status" value="1"/>
</dbReference>
<accession>A0A5P2DU52</accession>
<dbReference type="GO" id="GO:0003677">
    <property type="term" value="F:DNA binding"/>
    <property type="evidence" value="ECO:0007669"/>
    <property type="project" value="InterPro"/>
</dbReference>
<sequence length="1343" mass="147669">MEDFPSWLTAARKASGWSQQDLALRVGVAQTLIAEWERGVTAPSSDVLGYIQEMLAVGRGVGDVPASTAAVGLPRRTSLPFVVLDEYAFESFCADLALELFPGAHVQRFGSRGEKQHGIDVRVVTVNGERIGIQSKHYAQYGPARFAAAVKALDHAEACVDRCLLFVTATVSVKVQQAAANEPGWEVWDADVLARKVGSLDPDAAVRVVDRYFPGHREPFLGISGPSPWETADEAFGRFGQGDRFSHRWNLVGRDAELGQIAAFVRGDAPDASAIGLVIAAAGAGKSRLLKAVTQSIERPEESIPAMSVRVAPREPITPQAYELLPRSPGLLLVVDDAQDLGEQLRSVLAGIRRERPEAKILLATRPYGMPAVREALRALGIDHTSIPTWLLGELSVTEAAALATEALGPSKAHLALVLARAAKDCPLILLTAAVQLRDGTLSTSVLNTDEHIRRQLSDAFLRAAVPASVFPDTRLRDVLRAIALLQPFREDAPDLREALSSITGLPFYDVAPHIQALEQAGLLLRRGSSLRIVPDLLGDAVLGEAALLPATGSSTGYLEHAHAFLGDKQEPLLHALINTSRVEWQWRLDQVRTSDLVEPLWSEVADSILRADPARQVQFMAFLRQVGVFQPERTLALVRQLYDRDAGVALRGALPPVLEAVAHDPGHTEEACNLLWALGKDDVRTLNAHPDHALRILTSLASYEVGKPLTQQRTVIRAVARWVAEAESSVHPRMPLELLDPVFASEAESTTQEGWTLTFHRIALSMESVWEVRRQALDLLFREYEQGDARRSARAALTFEEALRGTHGAGESYVTQLLNELRDRTRSTKPGPLAAVAVQQAVEWNFTYGSDDNRHAAREVVEALSTSTAHDLATALHTSWWTKIRRSRHHDDAADEELWDAWLRATAEATNPQPAEQIWQEIRAVLSDGYDVFGYHPEHAQPLLSHLLDSRPELALLICEDVADCPERVQQAVLPSALAALLRTDPERGIETADALTTTGRASLKRAVATALTERRPGHQVPPEALTILGQVLAGDSDPVVRRLVIQAAGVLARRDMAAAVDLVCAPPLLGSAEVAEEVARAITLYEWLSWEDLPADRRSSLLDELCLLPRLDDYQIQKLLGRLSSDEVLTLLMARVEWAEQTMDHIAGYAPLPYKWHLPLDLSTSPGRIERLQRIVEWTAQPEPGSRLAARRAFYAPGLFRTAAQPVEQEVKQLLLRHLGSDEERERQASAVLLQALGCDVVWQDPSFVREALRAAAATSDELVHLAESGLRIAITEGVRTTTPGEPYVEDVEARDAAARIMPTCEPGSPEYRFYRSVNESAQQEIRWTVERDIEPDHRTW</sequence>
<evidence type="ECO:0000313" key="3">
    <source>
        <dbReference type="Proteomes" id="UP000324101"/>
    </source>
</evidence>
<dbReference type="Proteomes" id="UP000324101">
    <property type="component" value="Chromosome"/>
</dbReference>
<dbReference type="Gene3D" id="1.10.260.40">
    <property type="entry name" value="lambda repressor-like DNA-binding domains"/>
    <property type="match status" value="1"/>
</dbReference>
<dbReference type="InterPro" id="IPR001387">
    <property type="entry name" value="Cro/C1-type_HTH"/>
</dbReference>
<dbReference type="InterPro" id="IPR027417">
    <property type="entry name" value="P-loop_NTPase"/>
</dbReference>
<dbReference type="EMBL" id="CP029189">
    <property type="protein sequence ID" value="QES58060.1"/>
    <property type="molecule type" value="Genomic_DNA"/>
</dbReference>